<reference evidence="7 8" key="1">
    <citation type="submission" date="2024-12" db="EMBL/GenBank/DDBJ databases">
        <title>Pseudomonas species isolated from Lotus nodules promote plant growth.</title>
        <authorList>
            <person name="Yu Y.-H."/>
            <person name="Kurtenbach J."/>
            <person name="Crosbie D."/>
            <person name="Brachmann A."/>
            <person name="Marin M."/>
        </authorList>
    </citation>
    <scope>NUCLEOTIDE SEQUENCE [LARGE SCALE GENOMIC DNA]</scope>
    <source>
        <strain evidence="7 8">PLb11B</strain>
    </source>
</reference>
<evidence type="ECO:0000259" key="5">
    <source>
        <dbReference type="Pfam" id="PF00389"/>
    </source>
</evidence>
<dbReference type="Pfam" id="PF00389">
    <property type="entry name" value="2-Hacid_dh"/>
    <property type="match status" value="1"/>
</dbReference>
<dbReference type="InterPro" id="IPR029753">
    <property type="entry name" value="D-isomer_DH_CS"/>
</dbReference>
<evidence type="ECO:0000256" key="1">
    <source>
        <dbReference type="ARBA" id="ARBA00005854"/>
    </source>
</evidence>
<sequence>MNILMIDSRRVNYVDPGEYVSGSAHQPYSLEVTSRPSDEQLARADGIIAFHSVVIDAPLVARMHRCRALVKATIGLDDVDVEALSAKGILCSNIGSVGAEEVAEHAMALILFAQRKLLDYARHTRQGGWSWRAHTGEVKACADTVLGLIGYGATGRALARRAVALGYRICFYDPWVERCVEGIAQGGTLESLLDTADVISLHLPLNPDTAHLMNDARFSRMKHGATLVNTARGGIVDTNALLLALQSGVVSMALLDVVQEEPAPPQALIEHERVLLTPHAAFYSERSLADLKANALETILGLLQGTKIKTVVNPDCVSGGGKGICLN</sequence>
<evidence type="ECO:0000313" key="7">
    <source>
        <dbReference type="EMBL" id="MFL8998331.1"/>
    </source>
</evidence>
<organism evidence="7 8">
    <name type="scientific">Pseudomonas azerbaijanorientalis</name>
    <dbReference type="NCBI Taxonomy" id="2842350"/>
    <lineage>
        <taxon>Bacteria</taxon>
        <taxon>Pseudomonadati</taxon>
        <taxon>Pseudomonadota</taxon>
        <taxon>Gammaproteobacteria</taxon>
        <taxon>Pseudomonadales</taxon>
        <taxon>Pseudomonadaceae</taxon>
        <taxon>Pseudomonas</taxon>
    </lineage>
</organism>
<dbReference type="InterPro" id="IPR006140">
    <property type="entry name" value="D-isomer_DH_NAD-bd"/>
</dbReference>
<dbReference type="Pfam" id="PF02826">
    <property type="entry name" value="2-Hacid_dh_C"/>
    <property type="match status" value="1"/>
</dbReference>
<comment type="similarity">
    <text evidence="1 4">Belongs to the D-isomer specific 2-hydroxyacid dehydrogenase family.</text>
</comment>
<protein>
    <submittedName>
        <fullName evidence="7">C-terminal binding protein</fullName>
    </submittedName>
</protein>
<accession>A0ABW8VZ78</accession>
<evidence type="ECO:0000256" key="4">
    <source>
        <dbReference type="RuleBase" id="RU003719"/>
    </source>
</evidence>
<dbReference type="SUPFAM" id="SSF52283">
    <property type="entry name" value="Formate/glycerate dehydrogenase catalytic domain-like"/>
    <property type="match status" value="1"/>
</dbReference>
<dbReference type="CDD" id="cd05299">
    <property type="entry name" value="CtBP_dh"/>
    <property type="match status" value="1"/>
</dbReference>
<proteinExistence type="inferred from homology"/>
<dbReference type="PANTHER" id="PTHR43761:SF1">
    <property type="entry name" value="D-ISOMER SPECIFIC 2-HYDROXYACID DEHYDROGENASE CATALYTIC DOMAIN-CONTAINING PROTEIN-RELATED"/>
    <property type="match status" value="1"/>
</dbReference>
<dbReference type="InterPro" id="IPR050418">
    <property type="entry name" value="D-iso_2-hydroxyacid_DH_PdxB"/>
</dbReference>
<dbReference type="SUPFAM" id="SSF51735">
    <property type="entry name" value="NAD(P)-binding Rossmann-fold domains"/>
    <property type="match status" value="1"/>
</dbReference>
<dbReference type="PROSITE" id="PS00670">
    <property type="entry name" value="D_2_HYDROXYACID_DH_2"/>
    <property type="match status" value="1"/>
</dbReference>
<name>A0ABW8VZ78_9PSED</name>
<dbReference type="Gene3D" id="3.40.50.720">
    <property type="entry name" value="NAD(P)-binding Rossmann-like Domain"/>
    <property type="match status" value="2"/>
</dbReference>
<dbReference type="Proteomes" id="UP001628646">
    <property type="component" value="Unassembled WGS sequence"/>
</dbReference>
<feature type="domain" description="D-isomer specific 2-hydroxyacid dehydrogenase NAD-binding" evidence="6">
    <location>
        <begin position="107"/>
        <end position="281"/>
    </location>
</feature>
<evidence type="ECO:0000313" key="8">
    <source>
        <dbReference type="Proteomes" id="UP001628646"/>
    </source>
</evidence>
<feature type="domain" description="D-isomer specific 2-hydroxyacid dehydrogenase catalytic" evidence="5">
    <location>
        <begin position="33"/>
        <end position="313"/>
    </location>
</feature>
<evidence type="ECO:0000256" key="3">
    <source>
        <dbReference type="ARBA" id="ARBA00023027"/>
    </source>
</evidence>
<keyword evidence="2 4" id="KW-0560">Oxidoreductase</keyword>
<keyword evidence="3" id="KW-0520">NAD</keyword>
<dbReference type="InterPro" id="IPR036291">
    <property type="entry name" value="NAD(P)-bd_dom_sf"/>
</dbReference>
<evidence type="ECO:0000256" key="2">
    <source>
        <dbReference type="ARBA" id="ARBA00023002"/>
    </source>
</evidence>
<dbReference type="InterPro" id="IPR043322">
    <property type="entry name" value="CtBP"/>
</dbReference>
<gene>
    <name evidence="7" type="ORF">ACJ8NA_06640</name>
</gene>
<dbReference type="RefSeq" id="WP_015094382.1">
    <property type="nucleotide sequence ID" value="NZ_JBJNUX010000010.1"/>
</dbReference>
<evidence type="ECO:0000259" key="6">
    <source>
        <dbReference type="Pfam" id="PF02826"/>
    </source>
</evidence>
<comment type="caution">
    <text evidence="7">The sequence shown here is derived from an EMBL/GenBank/DDBJ whole genome shotgun (WGS) entry which is preliminary data.</text>
</comment>
<keyword evidence="8" id="KW-1185">Reference proteome</keyword>
<dbReference type="InterPro" id="IPR006139">
    <property type="entry name" value="D-isomer_2_OHA_DH_cat_dom"/>
</dbReference>
<dbReference type="EMBL" id="JBJNUY010000002">
    <property type="protein sequence ID" value="MFL8998331.1"/>
    <property type="molecule type" value="Genomic_DNA"/>
</dbReference>
<dbReference type="PANTHER" id="PTHR43761">
    <property type="entry name" value="D-ISOMER SPECIFIC 2-HYDROXYACID DEHYDROGENASE FAMILY PROTEIN (AFU_ORTHOLOGUE AFUA_1G13630)"/>
    <property type="match status" value="1"/>
</dbReference>